<evidence type="ECO:0000256" key="1">
    <source>
        <dbReference type="SAM" id="MobiDB-lite"/>
    </source>
</evidence>
<proteinExistence type="predicted"/>
<sequence>MTTVTAVTAGSATAVDAGLPDIAGPAEPTVAAMTEQPGVAAPAAGPAGRPRAAVAAVAPQQSARPAVLPGSGRPVGAIAD</sequence>
<reference evidence="2 3" key="1">
    <citation type="submission" date="2017-10" db="EMBL/GenBank/DDBJ databases">
        <authorList>
            <consortium name="Urmite Genomes"/>
        </authorList>
    </citation>
    <scope>NUCLEOTIDE SEQUENCE [LARGE SCALE GENOMIC DNA]</scope>
    <source>
        <strain evidence="2 3">FB-527</strain>
    </source>
</reference>
<dbReference type="EMBL" id="OCTY01000002">
    <property type="protein sequence ID" value="SOJ56631.1"/>
    <property type="molecule type" value="Genomic_DNA"/>
</dbReference>
<organism evidence="2 3">
    <name type="scientific">Mycobacterium simulans</name>
    <dbReference type="NCBI Taxonomy" id="627089"/>
    <lineage>
        <taxon>Bacteria</taxon>
        <taxon>Bacillati</taxon>
        <taxon>Actinomycetota</taxon>
        <taxon>Actinomycetes</taxon>
        <taxon>Mycobacteriales</taxon>
        <taxon>Mycobacteriaceae</taxon>
        <taxon>Mycobacterium</taxon>
    </lineage>
</organism>
<comment type="caution">
    <text evidence="2">The sequence shown here is derived from an EMBL/GenBank/DDBJ whole genome shotgun (WGS) entry which is preliminary data.</text>
</comment>
<evidence type="ECO:0000313" key="3">
    <source>
        <dbReference type="Proteomes" id="UP000554965"/>
    </source>
</evidence>
<accession>A0A7Z7IN22</accession>
<gene>
    <name evidence="2" type="ORF">MSIMFB_04107</name>
</gene>
<dbReference type="AlphaFoldDB" id="A0A7Z7IN22"/>
<dbReference type="Proteomes" id="UP000554965">
    <property type="component" value="Unassembled WGS sequence"/>
</dbReference>
<keyword evidence="3" id="KW-1185">Reference proteome</keyword>
<feature type="region of interest" description="Disordered" evidence="1">
    <location>
        <begin position="61"/>
        <end position="80"/>
    </location>
</feature>
<name>A0A7Z7IN22_9MYCO</name>
<protein>
    <submittedName>
        <fullName evidence="2">Uncharacterized protein</fullName>
    </submittedName>
</protein>
<evidence type="ECO:0000313" key="2">
    <source>
        <dbReference type="EMBL" id="SOJ56631.1"/>
    </source>
</evidence>